<name>A0A1J1HMJ2_9DIPT</name>
<keyword evidence="2" id="KW-1185">Reference proteome</keyword>
<dbReference type="EMBL" id="CVRI01000004">
    <property type="protein sequence ID" value="CRK87457.1"/>
    <property type="molecule type" value="Genomic_DNA"/>
</dbReference>
<gene>
    <name evidence="1" type="ORF">CLUMA_CG001258</name>
</gene>
<protein>
    <submittedName>
        <fullName evidence="1">CLUMA_CG001258, isoform A</fullName>
    </submittedName>
</protein>
<dbReference type="AlphaFoldDB" id="A0A1J1HMJ2"/>
<accession>A0A1J1HMJ2</accession>
<dbReference type="Proteomes" id="UP000183832">
    <property type="component" value="Unassembled WGS sequence"/>
</dbReference>
<sequence>MRKTNETTYDWRVVVIELITSALLGEMEKEKKRKQETKLDQFMTKKTSEMSNYKICISFDLNQSLTGLITDECLCL</sequence>
<evidence type="ECO:0000313" key="1">
    <source>
        <dbReference type="EMBL" id="CRK87457.1"/>
    </source>
</evidence>
<evidence type="ECO:0000313" key="2">
    <source>
        <dbReference type="Proteomes" id="UP000183832"/>
    </source>
</evidence>
<organism evidence="1 2">
    <name type="scientific">Clunio marinus</name>
    <dbReference type="NCBI Taxonomy" id="568069"/>
    <lineage>
        <taxon>Eukaryota</taxon>
        <taxon>Metazoa</taxon>
        <taxon>Ecdysozoa</taxon>
        <taxon>Arthropoda</taxon>
        <taxon>Hexapoda</taxon>
        <taxon>Insecta</taxon>
        <taxon>Pterygota</taxon>
        <taxon>Neoptera</taxon>
        <taxon>Endopterygota</taxon>
        <taxon>Diptera</taxon>
        <taxon>Nematocera</taxon>
        <taxon>Chironomoidea</taxon>
        <taxon>Chironomidae</taxon>
        <taxon>Clunio</taxon>
    </lineage>
</organism>
<proteinExistence type="predicted"/>
<reference evidence="1 2" key="1">
    <citation type="submission" date="2015-04" db="EMBL/GenBank/DDBJ databases">
        <authorList>
            <person name="Syromyatnikov M.Y."/>
            <person name="Popov V.N."/>
        </authorList>
    </citation>
    <scope>NUCLEOTIDE SEQUENCE [LARGE SCALE GENOMIC DNA]</scope>
</reference>